<evidence type="ECO:0000256" key="5">
    <source>
        <dbReference type="ARBA" id="ARBA00022660"/>
    </source>
</evidence>
<dbReference type="Gene3D" id="1.10.287.90">
    <property type="match status" value="1"/>
</dbReference>
<dbReference type="PROSITE" id="PS00078">
    <property type="entry name" value="COX2"/>
    <property type="match status" value="1"/>
</dbReference>
<dbReference type="OrthoDB" id="9781261at2"/>
<proteinExistence type="inferred from homology"/>
<dbReference type="InterPro" id="IPR001505">
    <property type="entry name" value="Copper_CuA"/>
</dbReference>
<reference evidence="23 24" key="1">
    <citation type="submission" date="2014-01" db="EMBL/GenBank/DDBJ databases">
        <title>Full genme sequencing of cellulolytic bacterium Gynuella sunshinyii YC6258T gen. nov., sp. nov.</title>
        <authorList>
            <person name="Khan H."/>
            <person name="Chung E.J."/>
            <person name="Chung Y.R."/>
        </authorList>
    </citation>
    <scope>NUCLEOTIDE SEQUENCE [LARGE SCALE GENOMIC DNA]</scope>
    <source>
        <strain evidence="23 24">YC6258</strain>
    </source>
</reference>
<feature type="domain" description="Cytochrome oxidase subunit II transmembrane region profile" evidence="21">
    <location>
        <begin position="23"/>
        <end position="118"/>
    </location>
</feature>
<keyword evidence="5 17" id="KW-0679">Respiratory chain</keyword>
<dbReference type="GO" id="GO:0004129">
    <property type="term" value="F:cytochrome-c oxidase activity"/>
    <property type="evidence" value="ECO:0007669"/>
    <property type="project" value="UniProtKB-EC"/>
</dbReference>
<dbReference type="Proteomes" id="UP000032266">
    <property type="component" value="Chromosome"/>
</dbReference>
<dbReference type="InterPro" id="IPR011759">
    <property type="entry name" value="Cyt_c_oxidase_su2_TM_dom"/>
</dbReference>
<evidence type="ECO:0000256" key="6">
    <source>
        <dbReference type="ARBA" id="ARBA00022692"/>
    </source>
</evidence>
<dbReference type="PROSITE" id="PS51007">
    <property type="entry name" value="CYTC"/>
    <property type="match status" value="1"/>
</dbReference>
<evidence type="ECO:0000256" key="18">
    <source>
        <dbReference type="RuleBase" id="RU004024"/>
    </source>
</evidence>
<evidence type="ECO:0000256" key="14">
    <source>
        <dbReference type="ARBA" id="ARBA00024688"/>
    </source>
</evidence>
<evidence type="ECO:0000259" key="21">
    <source>
        <dbReference type="PROSITE" id="PS50999"/>
    </source>
</evidence>
<evidence type="ECO:0000313" key="23">
    <source>
        <dbReference type="EMBL" id="AJQ92774.1"/>
    </source>
</evidence>
<dbReference type="EMBL" id="CP007142">
    <property type="protein sequence ID" value="AJQ92774.1"/>
    <property type="molecule type" value="Genomic_DNA"/>
</dbReference>
<dbReference type="InterPro" id="IPR036257">
    <property type="entry name" value="Cyt_c_oxidase_su2_TM_sf"/>
</dbReference>
<organism evidence="23 24">
    <name type="scientific">Gynuella sunshinyii YC6258</name>
    <dbReference type="NCBI Taxonomy" id="1445510"/>
    <lineage>
        <taxon>Bacteria</taxon>
        <taxon>Pseudomonadati</taxon>
        <taxon>Pseudomonadota</taxon>
        <taxon>Gammaproteobacteria</taxon>
        <taxon>Oceanospirillales</taxon>
        <taxon>Saccharospirillaceae</taxon>
        <taxon>Gynuella</taxon>
    </lineage>
</organism>
<evidence type="ECO:0000259" key="20">
    <source>
        <dbReference type="PROSITE" id="PS50857"/>
    </source>
</evidence>
<dbReference type="InterPro" id="IPR008972">
    <property type="entry name" value="Cupredoxin"/>
</dbReference>
<dbReference type="AlphaFoldDB" id="A0A0C5VRC4"/>
<dbReference type="InterPro" id="IPR002429">
    <property type="entry name" value="CcO_II-like_C"/>
</dbReference>
<evidence type="ECO:0000256" key="9">
    <source>
        <dbReference type="ARBA" id="ARBA00022982"/>
    </source>
</evidence>
<evidence type="ECO:0000256" key="1">
    <source>
        <dbReference type="ARBA" id="ARBA00004141"/>
    </source>
</evidence>
<accession>A0A0C5VRC4</accession>
<dbReference type="Gene3D" id="2.60.40.420">
    <property type="entry name" value="Cupredoxins - blue copper proteins"/>
    <property type="match status" value="1"/>
</dbReference>
<comment type="cofactor">
    <cofactor evidence="18">
        <name>Cu cation</name>
        <dbReference type="ChEBI" id="CHEBI:23378"/>
    </cofactor>
    <text evidence="18">Binds a copper A center.</text>
</comment>
<protein>
    <recommendedName>
        <fullName evidence="18">Cytochrome c oxidase subunit 2</fullName>
        <ecNumber evidence="18">7.1.1.9</ecNumber>
    </recommendedName>
</protein>
<evidence type="ECO:0000256" key="4">
    <source>
        <dbReference type="ARBA" id="ARBA00022617"/>
    </source>
</evidence>
<dbReference type="PANTHER" id="PTHR22888:SF9">
    <property type="entry name" value="CYTOCHROME C OXIDASE SUBUNIT 2"/>
    <property type="match status" value="1"/>
</dbReference>
<keyword evidence="4 16" id="KW-0349">Heme</keyword>
<evidence type="ECO:0000256" key="8">
    <source>
        <dbReference type="ARBA" id="ARBA00022967"/>
    </source>
</evidence>
<dbReference type="PANTHER" id="PTHR22888">
    <property type="entry name" value="CYTOCHROME C OXIDASE, SUBUNIT II"/>
    <property type="match status" value="1"/>
</dbReference>
<evidence type="ECO:0000256" key="3">
    <source>
        <dbReference type="ARBA" id="ARBA00022448"/>
    </source>
</evidence>
<dbReference type="Pfam" id="PF00116">
    <property type="entry name" value="COX2"/>
    <property type="match status" value="1"/>
</dbReference>
<dbReference type="SUPFAM" id="SSF46626">
    <property type="entry name" value="Cytochrome c"/>
    <property type="match status" value="1"/>
</dbReference>
<dbReference type="GO" id="GO:0042773">
    <property type="term" value="P:ATP synthesis coupled electron transport"/>
    <property type="evidence" value="ECO:0007669"/>
    <property type="project" value="TreeGrafter"/>
</dbReference>
<comment type="similarity">
    <text evidence="2 17">Belongs to the cytochrome c oxidase subunit 2 family.</text>
</comment>
<evidence type="ECO:0000256" key="16">
    <source>
        <dbReference type="PROSITE-ProRule" id="PRU00433"/>
    </source>
</evidence>
<dbReference type="STRING" id="1445510.YC6258_00724"/>
<evidence type="ECO:0000259" key="22">
    <source>
        <dbReference type="PROSITE" id="PS51007"/>
    </source>
</evidence>
<dbReference type="GO" id="GO:0020037">
    <property type="term" value="F:heme binding"/>
    <property type="evidence" value="ECO:0007669"/>
    <property type="project" value="InterPro"/>
</dbReference>
<gene>
    <name evidence="23" type="ORF">YC6258_00724</name>
</gene>
<evidence type="ECO:0000256" key="12">
    <source>
        <dbReference type="ARBA" id="ARBA00023008"/>
    </source>
</evidence>
<keyword evidence="7 16" id="KW-0479">Metal-binding</keyword>
<keyword evidence="23" id="KW-0560">Oxidoreductase</keyword>
<dbReference type="Gene3D" id="1.10.760.10">
    <property type="entry name" value="Cytochrome c-like domain"/>
    <property type="match status" value="1"/>
</dbReference>
<dbReference type="InterPro" id="IPR036909">
    <property type="entry name" value="Cyt_c-like_dom_sf"/>
</dbReference>
<evidence type="ECO:0000256" key="17">
    <source>
        <dbReference type="RuleBase" id="RU000456"/>
    </source>
</evidence>
<dbReference type="InterPro" id="IPR009056">
    <property type="entry name" value="Cyt_c-like_dom"/>
</dbReference>
<keyword evidence="6 17" id="KW-0812">Transmembrane</keyword>
<dbReference type="HOGENOM" id="CLU_036876_2_2_6"/>
<evidence type="ECO:0000256" key="13">
    <source>
        <dbReference type="ARBA" id="ARBA00023136"/>
    </source>
</evidence>
<dbReference type="SUPFAM" id="SSF81464">
    <property type="entry name" value="Cytochrome c oxidase subunit II-like, transmembrane region"/>
    <property type="match status" value="1"/>
</dbReference>
<evidence type="ECO:0000313" key="24">
    <source>
        <dbReference type="Proteomes" id="UP000032266"/>
    </source>
</evidence>
<keyword evidence="12 18" id="KW-0186">Copper</keyword>
<comment type="catalytic activity">
    <reaction evidence="15 18">
        <text>4 Fe(II)-[cytochrome c] + O2 + 8 H(+)(in) = 4 Fe(III)-[cytochrome c] + 2 H2O + 4 H(+)(out)</text>
        <dbReference type="Rhea" id="RHEA:11436"/>
        <dbReference type="Rhea" id="RHEA-COMP:10350"/>
        <dbReference type="Rhea" id="RHEA-COMP:14399"/>
        <dbReference type="ChEBI" id="CHEBI:15377"/>
        <dbReference type="ChEBI" id="CHEBI:15378"/>
        <dbReference type="ChEBI" id="CHEBI:15379"/>
        <dbReference type="ChEBI" id="CHEBI:29033"/>
        <dbReference type="ChEBI" id="CHEBI:29034"/>
        <dbReference type="EC" id="7.1.1.9"/>
    </reaction>
</comment>
<dbReference type="RefSeq" id="WP_044615760.1">
    <property type="nucleotide sequence ID" value="NZ_CP007142.1"/>
</dbReference>
<dbReference type="KEGG" id="gsn:YC6258_00724"/>
<evidence type="ECO:0000256" key="10">
    <source>
        <dbReference type="ARBA" id="ARBA00022989"/>
    </source>
</evidence>
<dbReference type="GO" id="GO:0005507">
    <property type="term" value="F:copper ion binding"/>
    <property type="evidence" value="ECO:0007669"/>
    <property type="project" value="InterPro"/>
</dbReference>
<evidence type="ECO:0000256" key="2">
    <source>
        <dbReference type="ARBA" id="ARBA00007866"/>
    </source>
</evidence>
<evidence type="ECO:0000256" key="11">
    <source>
        <dbReference type="ARBA" id="ARBA00023004"/>
    </source>
</evidence>
<dbReference type="Pfam" id="PF02790">
    <property type="entry name" value="COX2_TM"/>
    <property type="match status" value="1"/>
</dbReference>
<keyword evidence="13 19" id="KW-0472">Membrane</keyword>
<dbReference type="PRINTS" id="PR01166">
    <property type="entry name" value="CYCOXIDASEII"/>
</dbReference>
<name>A0A0C5VRC4_9GAMM</name>
<dbReference type="GO" id="GO:0005886">
    <property type="term" value="C:plasma membrane"/>
    <property type="evidence" value="ECO:0007669"/>
    <property type="project" value="UniProtKB-SubCell"/>
</dbReference>
<keyword evidence="11 16" id="KW-0408">Iron</keyword>
<sequence length="382" mass="42641">MQKLKAWLWLSAGVLIWVLSTHGHSESRWNMTEGVTEISRSVYRLHMLIFWVCVGIGIIVFGIMIYSMLMHRKSRGVQAANFHESTLVEIIWTVVPFAILIAMAIPAARTLAQIYERGPAEVTIEIVGYQWKWQYRYVSDTNDAKVAYFSTLATPPEQIANKVAKDENYLLEVSEPLVIPTNQRVRLLITSNDVIHSWWVPALGVKKDAIPGIVNESWTKVEQAGLYRGQCAELCGKDHGFMPIVVDVREPEEFQTWLAAKQDDARKMAELTNKTWTLTELVDRGEKVYGQFCVACHQANGMGVEGAFPALKGSAVATGDINKHIAIILNGVNGTAMQAFGKQLSEVDLAAVVTYERNAWGNNMGDMVAPLDIVKFKSGQQE</sequence>
<dbReference type="PROSITE" id="PS50999">
    <property type="entry name" value="COX2_TM"/>
    <property type="match status" value="1"/>
</dbReference>
<evidence type="ECO:0000256" key="15">
    <source>
        <dbReference type="ARBA" id="ARBA00047816"/>
    </source>
</evidence>
<dbReference type="NCBIfam" id="TIGR02866">
    <property type="entry name" value="CoxB"/>
    <property type="match status" value="1"/>
</dbReference>
<dbReference type="InterPro" id="IPR014222">
    <property type="entry name" value="Cyt_c_oxidase_su2"/>
</dbReference>
<keyword evidence="24" id="KW-1185">Reference proteome</keyword>
<evidence type="ECO:0000256" key="19">
    <source>
        <dbReference type="SAM" id="Phobius"/>
    </source>
</evidence>
<keyword evidence="10 19" id="KW-1133">Transmembrane helix</keyword>
<dbReference type="EC" id="7.1.1.9" evidence="18"/>
<keyword evidence="9 17" id="KW-0249">Electron transport</keyword>
<comment type="function">
    <text evidence="14 18">Subunits I and II form the functional core of the enzyme complex. Electrons originating in cytochrome c are transferred via heme a and Cu(A) to the binuclear center formed by heme a3 and Cu(B).</text>
</comment>
<dbReference type="InterPro" id="IPR045187">
    <property type="entry name" value="CcO_II"/>
</dbReference>
<keyword evidence="3 17" id="KW-0813">Transport</keyword>
<evidence type="ECO:0000256" key="7">
    <source>
        <dbReference type="ARBA" id="ARBA00022723"/>
    </source>
</evidence>
<dbReference type="SUPFAM" id="SSF49503">
    <property type="entry name" value="Cupredoxins"/>
    <property type="match status" value="1"/>
</dbReference>
<dbReference type="GO" id="GO:0016491">
    <property type="term" value="F:oxidoreductase activity"/>
    <property type="evidence" value="ECO:0007669"/>
    <property type="project" value="UniProtKB-KW"/>
</dbReference>
<dbReference type="PATRIC" id="fig|1445510.3.peg.711"/>
<keyword evidence="8" id="KW-1278">Translocase</keyword>
<feature type="transmembrane region" description="Helical" evidence="19">
    <location>
        <begin position="90"/>
        <end position="108"/>
    </location>
</feature>
<feature type="domain" description="Cytochrome oxidase subunit II copper A binding" evidence="20">
    <location>
        <begin position="119"/>
        <end position="260"/>
    </location>
</feature>
<dbReference type="Pfam" id="PF13442">
    <property type="entry name" value="Cytochrome_CBB3"/>
    <property type="match status" value="1"/>
</dbReference>
<feature type="transmembrane region" description="Helical" evidence="19">
    <location>
        <begin position="47"/>
        <end position="69"/>
    </location>
</feature>
<comment type="subcellular location">
    <subcellularLocation>
        <location evidence="17">Cell membrane</location>
        <topology evidence="17">Multi-pass membrane protein</topology>
    </subcellularLocation>
    <subcellularLocation>
        <location evidence="1">Membrane</location>
        <topology evidence="1">Multi-pass membrane protein</topology>
    </subcellularLocation>
</comment>
<feature type="domain" description="Cytochrome c" evidence="22">
    <location>
        <begin position="280"/>
        <end position="360"/>
    </location>
</feature>
<dbReference type="PROSITE" id="PS50857">
    <property type="entry name" value="COX2_CUA"/>
    <property type="match status" value="1"/>
</dbReference>